<dbReference type="Proteomes" id="UP000701341">
    <property type="component" value="Unassembled WGS sequence"/>
</dbReference>
<evidence type="ECO:0000259" key="3">
    <source>
        <dbReference type="Pfam" id="PF17390"/>
    </source>
</evidence>
<keyword evidence="5" id="KW-1185">Reference proteome</keyword>
<dbReference type="Pfam" id="PF17389">
    <property type="entry name" value="Bac_rhamnosid6H"/>
    <property type="match status" value="1"/>
</dbReference>
<dbReference type="GO" id="GO:0003824">
    <property type="term" value="F:catalytic activity"/>
    <property type="evidence" value="ECO:0007669"/>
    <property type="project" value="UniProtKB-ARBA"/>
</dbReference>
<gene>
    <name evidence="4" type="ORF">PCG10_000342</name>
</gene>
<accession>A0A9P5GV11</accession>
<organism evidence="4 5">
    <name type="scientific">Penicillium crustosum</name>
    <name type="common">Blue mold fungus</name>
    <dbReference type="NCBI Taxonomy" id="36656"/>
    <lineage>
        <taxon>Eukaryota</taxon>
        <taxon>Fungi</taxon>
        <taxon>Dikarya</taxon>
        <taxon>Ascomycota</taxon>
        <taxon>Pezizomycotina</taxon>
        <taxon>Eurotiomycetes</taxon>
        <taxon>Eurotiomycetidae</taxon>
        <taxon>Eurotiales</taxon>
        <taxon>Aspergillaceae</taxon>
        <taxon>Penicillium</taxon>
    </lineage>
</organism>
<evidence type="ECO:0000313" key="4">
    <source>
        <dbReference type="EMBL" id="KAF7528498.1"/>
    </source>
</evidence>
<dbReference type="Gene3D" id="1.50.10.10">
    <property type="match status" value="1"/>
</dbReference>
<dbReference type="EMBL" id="JAAOZQ010000010">
    <property type="protein sequence ID" value="KAF7528498.1"/>
    <property type="molecule type" value="Genomic_DNA"/>
</dbReference>
<comment type="caution">
    <text evidence="4">The sequence shown here is derived from an EMBL/GenBank/DDBJ whole genome shotgun (WGS) entry which is preliminary data.</text>
</comment>
<dbReference type="PANTHER" id="PTHR34987">
    <property type="entry name" value="C, PUTATIVE (AFU_ORTHOLOGUE AFUA_3G02880)-RELATED"/>
    <property type="match status" value="1"/>
</dbReference>
<sequence length="829" mass="89554">MKIVAILTLLLASGYRVTASKPLISTYFDPQHVTVDGGPKIPTTSYRDFTLSPSSPWATLDYGAEVAGFPSFEISDISGPTQIEVKYSEQFTGLLEPFSDGPSLFVSSLANSFRVETFNITRTGKFSSKLLQGGQRWQSIRLLTHSTVEFRSVSFRSSVGVVDTENLPGTFHSSNEIYNKIWSLGARAVSMACFDAGSQKSTWKISPQGAMVSSSVSSYSASTYNLTEYDLEFDARITRGGFIWSTGYTFGIRSKGGILINLASNYPEQSTFLNTNKTLFPPSTITLAYGVSFVNQTTLTSYVLGSFPIPFDVQEGVWYRISTTVRSGHLVVSLNQIQIFNVSLSSYYAGGASITTSGAFGFGAWQDQSAHIRKVSARDTTGKLVYQNPMTDAGIVLPEYGVHENYFPTCVDGAKRDRLAWLGDFVHTTRIIGVTTNRSDHVTGTFLQLLSYQLPTGQLPMAPSLGYSPEIDPKAFAVSGIAYLLPDYQILALMSFASYMEYSSDTTFAREHWSSWKSAVDWLALYQSNSTGLIDFAVFGNAFLGPTSGSAINAASVEAFRGMASVATAIGDTSSAKRWTTLAKSVKAALNAALWSEEYGVYSLQASDPGNYSIAALGFAITSSSANNTQIQRALAHLPTLKLGPGYRDSSKIASSDSTANLSPNTNGFLLSALLQQKQAAPAVFLLNNLWGAMIANESSNSGASWEYVSQKSEPGLGQFTSLSHPWGGAATYALTNYVAGIRPTSFGYRTWIVEPAYAGFGLDYMNATVPTPHGNLSVVWTAKDSVVTVEIRSPVGTTGRLSLSKEWACEEGFVPKDCDKGGGTREIT</sequence>
<feature type="chain" id="PRO_5040337842" evidence="1">
    <location>
        <begin position="20"/>
        <end position="829"/>
    </location>
</feature>
<evidence type="ECO:0000256" key="1">
    <source>
        <dbReference type="SAM" id="SignalP"/>
    </source>
</evidence>
<dbReference type="InterPro" id="IPR035396">
    <property type="entry name" value="Bac_rhamnosid6H"/>
</dbReference>
<dbReference type="GO" id="GO:0005975">
    <property type="term" value="P:carbohydrate metabolic process"/>
    <property type="evidence" value="ECO:0007669"/>
    <property type="project" value="InterPro"/>
</dbReference>
<feature type="signal peptide" evidence="1">
    <location>
        <begin position="1"/>
        <end position="19"/>
    </location>
</feature>
<reference evidence="4" key="1">
    <citation type="submission" date="2020-02" db="EMBL/GenBank/DDBJ databases">
        <authorList>
            <person name="Lichtner F.J."/>
        </authorList>
    </citation>
    <scope>NUCLEOTIDE SEQUENCE</scope>
    <source>
        <strain evidence="4">G10</strain>
    </source>
</reference>
<proteinExistence type="predicted"/>
<dbReference type="SUPFAM" id="SSF48208">
    <property type="entry name" value="Six-hairpin glycosidases"/>
    <property type="match status" value="1"/>
</dbReference>
<dbReference type="Gene3D" id="2.60.420.10">
    <property type="entry name" value="Maltose phosphorylase, domain 3"/>
    <property type="match status" value="1"/>
</dbReference>
<dbReference type="Pfam" id="PF17390">
    <property type="entry name" value="Bac_rhamnosid_C"/>
    <property type="match status" value="1"/>
</dbReference>
<dbReference type="Gene3D" id="2.60.120.560">
    <property type="entry name" value="Exo-inulinase, domain 1"/>
    <property type="match status" value="1"/>
</dbReference>
<protein>
    <submittedName>
        <fullName evidence="4">Uncharacterized protein</fullName>
    </submittedName>
</protein>
<name>A0A9P5GV11_PENCR</name>
<feature type="domain" description="Alpha-L-rhamnosidase C-terminal" evidence="3">
    <location>
        <begin position="741"/>
        <end position="807"/>
    </location>
</feature>
<feature type="domain" description="Alpha-L-rhamnosidase six-hairpin glycosidase" evidence="2">
    <location>
        <begin position="382"/>
        <end position="608"/>
    </location>
</feature>
<dbReference type="InterPro" id="IPR012341">
    <property type="entry name" value="6hp_glycosidase-like_sf"/>
</dbReference>
<dbReference type="InterPro" id="IPR008928">
    <property type="entry name" value="6-hairpin_glycosidase_sf"/>
</dbReference>
<evidence type="ECO:0000259" key="2">
    <source>
        <dbReference type="Pfam" id="PF17389"/>
    </source>
</evidence>
<keyword evidence="1" id="KW-0732">Signal</keyword>
<dbReference type="PANTHER" id="PTHR34987:SF4">
    <property type="entry name" value="ALPHA-L-RHAMNOSIDASE C-TERMINAL DOMAIN-CONTAINING PROTEIN"/>
    <property type="match status" value="1"/>
</dbReference>
<dbReference type="InterPro" id="IPR035398">
    <property type="entry name" value="Bac_rhamnosid_C"/>
</dbReference>
<evidence type="ECO:0000313" key="5">
    <source>
        <dbReference type="Proteomes" id="UP000701341"/>
    </source>
</evidence>
<dbReference type="AlphaFoldDB" id="A0A9P5GV11"/>